<dbReference type="Gene3D" id="1.10.357.40">
    <property type="entry name" value="YbiA-like"/>
    <property type="match status" value="1"/>
</dbReference>
<keyword evidence="1" id="KW-1185">Reference proteome</keyword>
<dbReference type="Proteomes" id="UP000038045">
    <property type="component" value="Unplaced"/>
</dbReference>
<dbReference type="SUPFAM" id="SSF143990">
    <property type="entry name" value="YbiA-like"/>
    <property type="match status" value="1"/>
</dbReference>
<proteinExistence type="predicted"/>
<evidence type="ECO:0000313" key="2">
    <source>
        <dbReference type="WBParaSite" id="PTRK_0001542200.1"/>
    </source>
</evidence>
<name>A0A0N5A1C3_PARTI</name>
<dbReference type="AlphaFoldDB" id="A0A0N5A1C3"/>
<evidence type="ECO:0000313" key="1">
    <source>
        <dbReference type="Proteomes" id="UP000038045"/>
    </source>
</evidence>
<organism evidence="1 2">
    <name type="scientific">Parastrongyloides trichosuri</name>
    <name type="common">Possum-specific nematode worm</name>
    <dbReference type="NCBI Taxonomy" id="131310"/>
    <lineage>
        <taxon>Eukaryota</taxon>
        <taxon>Metazoa</taxon>
        <taxon>Ecdysozoa</taxon>
        <taxon>Nematoda</taxon>
        <taxon>Chromadorea</taxon>
        <taxon>Rhabditida</taxon>
        <taxon>Tylenchina</taxon>
        <taxon>Panagrolaimomorpha</taxon>
        <taxon>Strongyloidoidea</taxon>
        <taxon>Strongyloididae</taxon>
        <taxon>Parastrongyloides</taxon>
    </lineage>
</organism>
<reference evidence="2" key="1">
    <citation type="submission" date="2017-02" db="UniProtKB">
        <authorList>
            <consortium name="WormBaseParasite"/>
        </authorList>
    </citation>
    <scope>IDENTIFICATION</scope>
</reference>
<accession>A0A0N5A1C3</accession>
<dbReference type="WBParaSite" id="PTRK_0001542200.1">
    <property type="protein sequence ID" value="PTRK_0001542200.1"/>
    <property type="gene ID" value="PTRK_0001542200"/>
</dbReference>
<dbReference type="InterPro" id="IPR037238">
    <property type="entry name" value="YbiA-like_sf"/>
</dbReference>
<sequence>MAPVKMSSKSKQSLSLEEDDSDIIYLPQTSTCNSIDNESKEHVIDDITLKKDIEQQAKFKEEKKFQTLNKTINRKRRISYFPRTRLVKYHLRKPPCSRVSWASSGDSDEEQEDPIFLREQNIPEDVNVITYTFIKEDVIFIENSSNIYSIVHPVQRLSYEGLNFTSVDDVYQYYKLKEFCNPVDLHQYQMKMNVRDKRHFVKSCLARYGKTKEDVLKWREEKGLNHLFYANCEKFRQNNTLLLKMSLEKHMLIVNVYGEDRYDACGSIQCLNKWIKSNKEKDIKVPMVLNLRDLTVLPTIGNGKNIQGFIVMLARYALMRNGEI</sequence>
<protein>
    <submittedName>
        <fullName evidence="2">DUF1768 domain-containing protein</fullName>
    </submittedName>
</protein>